<evidence type="ECO:0000256" key="3">
    <source>
        <dbReference type="ARBA" id="ARBA00023014"/>
    </source>
</evidence>
<keyword evidence="3" id="KW-0411">Iron-sulfur</keyword>
<dbReference type="InterPro" id="IPR017900">
    <property type="entry name" value="4Fe4S_Fe_S_CS"/>
</dbReference>
<proteinExistence type="predicted"/>
<dbReference type="GO" id="GO:0005886">
    <property type="term" value="C:plasma membrane"/>
    <property type="evidence" value="ECO:0007669"/>
    <property type="project" value="TreeGrafter"/>
</dbReference>
<dbReference type="PROSITE" id="PS51379">
    <property type="entry name" value="4FE4S_FER_2"/>
    <property type="match status" value="2"/>
</dbReference>
<name>A0A7V0T4D6_UNCW3</name>
<keyword evidence="2" id="KW-0408">Iron</keyword>
<keyword evidence="1" id="KW-0479">Metal-binding</keyword>
<feature type="domain" description="4Fe-4S ferredoxin-type" evidence="4">
    <location>
        <begin position="131"/>
        <end position="161"/>
    </location>
</feature>
<dbReference type="PROSITE" id="PS00198">
    <property type="entry name" value="4FE4S_FER_1"/>
    <property type="match status" value="2"/>
</dbReference>
<sequence length="238" mass="27015">MMTEREVLVNQLDGEFKHRIAERMGNRDFMHCLACGSCSASCPVRKLEEKYNPRRIIRMAILGMKEEVYRSEFVWMCSYHSTCLKRCPQGVNIGAVADVVSRMAEEAKRQKVEPADVIEAEELDRGFKRRVIAEVAEVGRCFTCGSCTAVCPEQLFDPTKDPRRFIRLVNLGLRDEALADEFKDICATHYRCLSRCPQGVQISQIMSAIKELAIEDGYSYPESLVELERGEAGTMKTV</sequence>
<dbReference type="InterPro" id="IPR009051">
    <property type="entry name" value="Helical_ferredxn"/>
</dbReference>
<dbReference type="PANTHER" id="PTHR43255:SF2">
    <property type="entry name" value="HETERODISULFIDE REDUCTASE RELATED PROTEIN"/>
    <property type="match status" value="1"/>
</dbReference>
<evidence type="ECO:0000256" key="1">
    <source>
        <dbReference type="ARBA" id="ARBA00022723"/>
    </source>
</evidence>
<evidence type="ECO:0000313" key="5">
    <source>
        <dbReference type="EMBL" id="HDQ98726.1"/>
    </source>
</evidence>
<accession>A0A7V0T4D6</accession>
<organism evidence="5">
    <name type="scientific">candidate division WOR-3 bacterium</name>
    <dbReference type="NCBI Taxonomy" id="2052148"/>
    <lineage>
        <taxon>Bacteria</taxon>
        <taxon>Bacteria division WOR-3</taxon>
    </lineage>
</organism>
<dbReference type="SUPFAM" id="SSF46548">
    <property type="entry name" value="alpha-helical ferredoxin"/>
    <property type="match status" value="2"/>
</dbReference>
<dbReference type="Gene3D" id="1.10.1060.10">
    <property type="entry name" value="Alpha-helical ferredoxin"/>
    <property type="match status" value="2"/>
</dbReference>
<dbReference type="Pfam" id="PF13534">
    <property type="entry name" value="Fer4_17"/>
    <property type="match status" value="1"/>
</dbReference>
<protein>
    <recommendedName>
        <fullName evidence="4">4Fe-4S ferredoxin-type domain-containing protein</fullName>
    </recommendedName>
</protein>
<reference evidence="5" key="1">
    <citation type="journal article" date="2020" name="mSystems">
        <title>Genome- and Community-Level Interaction Insights into Carbon Utilization and Element Cycling Functions of Hydrothermarchaeota in Hydrothermal Sediment.</title>
        <authorList>
            <person name="Zhou Z."/>
            <person name="Liu Y."/>
            <person name="Xu W."/>
            <person name="Pan J."/>
            <person name="Luo Z.H."/>
            <person name="Li M."/>
        </authorList>
    </citation>
    <scope>NUCLEOTIDE SEQUENCE [LARGE SCALE GENOMIC DNA]</scope>
    <source>
        <strain evidence="5">SpSt-1182</strain>
    </source>
</reference>
<dbReference type="InterPro" id="IPR017896">
    <property type="entry name" value="4Fe4S_Fe-S-bd"/>
</dbReference>
<dbReference type="PANTHER" id="PTHR43255">
    <property type="entry name" value="IRON-SULFUR-BINDING OXIDOREDUCTASE FADF-RELATED-RELATED"/>
    <property type="match status" value="1"/>
</dbReference>
<comment type="caution">
    <text evidence="5">The sequence shown here is derived from an EMBL/GenBank/DDBJ whole genome shotgun (WGS) entry which is preliminary data.</text>
</comment>
<gene>
    <name evidence="5" type="ORF">ENN51_00360</name>
</gene>
<dbReference type="Proteomes" id="UP000885672">
    <property type="component" value="Unassembled WGS sequence"/>
</dbReference>
<dbReference type="EMBL" id="DSBX01000010">
    <property type="protein sequence ID" value="HDQ98726.1"/>
    <property type="molecule type" value="Genomic_DNA"/>
</dbReference>
<dbReference type="GO" id="GO:0046872">
    <property type="term" value="F:metal ion binding"/>
    <property type="evidence" value="ECO:0007669"/>
    <property type="project" value="UniProtKB-KW"/>
</dbReference>
<dbReference type="AlphaFoldDB" id="A0A7V0T4D6"/>
<feature type="domain" description="4Fe-4S ferredoxin-type" evidence="4">
    <location>
        <begin position="23"/>
        <end position="52"/>
    </location>
</feature>
<dbReference type="GO" id="GO:0051536">
    <property type="term" value="F:iron-sulfur cluster binding"/>
    <property type="evidence" value="ECO:0007669"/>
    <property type="project" value="UniProtKB-KW"/>
</dbReference>
<dbReference type="Pfam" id="PF13183">
    <property type="entry name" value="Fer4_8"/>
    <property type="match status" value="1"/>
</dbReference>
<dbReference type="InterPro" id="IPR051460">
    <property type="entry name" value="HdrC_iron-sulfur_subunit"/>
</dbReference>
<evidence type="ECO:0000256" key="2">
    <source>
        <dbReference type="ARBA" id="ARBA00023004"/>
    </source>
</evidence>
<evidence type="ECO:0000259" key="4">
    <source>
        <dbReference type="PROSITE" id="PS51379"/>
    </source>
</evidence>